<accession>A0A0P1P4Z2</accession>
<dbReference type="AlphaFoldDB" id="A0A0P1LCJ7"/>
<accession>A0A0P1LYE9</accession>
<reference evidence="4 5" key="2">
    <citation type="submission" date="2015-11" db="EMBL/GenBank/DDBJ databases">
        <authorList>
            <person name="Varghese N."/>
        </authorList>
    </citation>
    <scope>NUCLEOTIDE SEQUENCE [LARGE SCALE GENOMIC DNA]</scope>
    <source>
        <strain evidence="2 5">JGI-8</strain>
    </source>
</reference>
<sequence>MKTEEILGLVNVIFYAVHIVVFSTLGYKQGKANGVKSVILILIFLLVLFFVSIQVGGFIAQIFFIGKEMTSKLKSIHDTLVIIIATVIELPIWFTFLKKKRKHEDETENDSFDSPR</sequence>
<keyword evidence="1" id="KW-1133">Transmembrane helix</keyword>
<accession>A0A0P1LUS7</accession>
<dbReference type="EMBL" id="CZVI01000005">
    <property type="protein sequence ID" value="CUS82170.1"/>
    <property type="molecule type" value="Genomic_DNA"/>
</dbReference>
<protein>
    <submittedName>
        <fullName evidence="3">Uncharacterized protein</fullName>
    </submittedName>
</protein>
<evidence type="ECO:0000313" key="5">
    <source>
        <dbReference type="Proteomes" id="UP000182200"/>
    </source>
</evidence>
<accession>A0A0P1LCJ7</accession>
<feature type="transmembrane region" description="Helical" evidence="1">
    <location>
        <begin position="6"/>
        <end position="27"/>
    </location>
</feature>
<evidence type="ECO:0000313" key="4">
    <source>
        <dbReference type="Proteomes" id="UP000182011"/>
    </source>
</evidence>
<accession>A0A0N7MPK6</accession>
<evidence type="ECO:0000313" key="3">
    <source>
        <dbReference type="EMBL" id="CUU02322.1"/>
    </source>
</evidence>
<evidence type="ECO:0000313" key="2">
    <source>
        <dbReference type="EMBL" id="CUS82170.1"/>
    </source>
</evidence>
<accession>A0A0P1MML8</accession>
<feature type="transmembrane region" description="Helical" evidence="1">
    <location>
        <begin position="39"/>
        <end position="64"/>
    </location>
</feature>
<accession>A0A0P1P5F9</accession>
<dbReference type="RefSeq" id="WP_047133828.1">
    <property type="nucleotide sequence ID" value="NZ_CZVI01000005.1"/>
</dbReference>
<reference evidence="3" key="1">
    <citation type="submission" date="2015-11" db="EMBL/GenBank/DDBJ databases">
        <authorList>
            <person name="Zhang Y."/>
            <person name="Guo Z."/>
        </authorList>
    </citation>
    <scope>NUCLEOTIDE SEQUENCE [LARGE SCALE GENOMIC DNA]</scope>
    <source>
        <strain evidence="3">JGI-4</strain>
    </source>
</reference>
<keyword evidence="1" id="KW-0472">Membrane</keyword>
<organism evidence="3 4">
    <name type="scientific">Candidatus Kryptonium thompsonii</name>
    <dbReference type="NCBI Taxonomy" id="1633631"/>
    <lineage>
        <taxon>Bacteria</taxon>
        <taxon>Pseudomonadati</taxon>
        <taxon>Candidatus Kryptoniota</taxon>
        <taxon>Candidatus Kryptonium</taxon>
    </lineage>
</organism>
<gene>
    <name evidence="3" type="ORF">JGI4_00480</name>
    <name evidence="2" type="ORF">JGI8_00576</name>
</gene>
<dbReference type="Proteomes" id="UP000182200">
    <property type="component" value="Unassembled WGS sequence"/>
</dbReference>
<keyword evidence="5" id="KW-1185">Reference proteome</keyword>
<name>A0A0P1LCJ7_9BACT</name>
<dbReference type="STRING" id="1633631.GCA_001442925_00480"/>
<feature type="transmembrane region" description="Helical" evidence="1">
    <location>
        <begin position="76"/>
        <end position="97"/>
    </location>
</feature>
<accession>A0A0S4MTJ0</accession>
<accession>A0A0P1LL46</accession>
<dbReference type="Proteomes" id="UP000182011">
    <property type="component" value="Unassembled WGS sequence"/>
</dbReference>
<evidence type="ECO:0000256" key="1">
    <source>
        <dbReference type="SAM" id="Phobius"/>
    </source>
</evidence>
<accession>A0A0P1LMS6</accession>
<keyword evidence="1" id="KW-0812">Transmembrane</keyword>
<proteinExistence type="predicted"/>
<dbReference type="EMBL" id="FAOP01000003">
    <property type="protein sequence ID" value="CUU02322.1"/>
    <property type="molecule type" value="Genomic_DNA"/>
</dbReference>